<comment type="caution">
    <text evidence="1">The sequence shown here is derived from an EMBL/GenBank/DDBJ whole genome shotgun (WGS) entry which is preliminary data.</text>
</comment>
<reference evidence="1" key="1">
    <citation type="journal article" date="2021" name="Nat. Commun.">
        <title>Genetic determinants of endophytism in the Arabidopsis root mycobiome.</title>
        <authorList>
            <person name="Mesny F."/>
            <person name="Miyauchi S."/>
            <person name="Thiergart T."/>
            <person name="Pickel B."/>
            <person name="Atanasova L."/>
            <person name="Karlsson M."/>
            <person name="Huettel B."/>
            <person name="Barry K.W."/>
            <person name="Haridas S."/>
            <person name="Chen C."/>
            <person name="Bauer D."/>
            <person name="Andreopoulos W."/>
            <person name="Pangilinan J."/>
            <person name="LaButti K."/>
            <person name="Riley R."/>
            <person name="Lipzen A."/>
            <person name="Clum A."/>
            <person name="Drula E."/>
            <person name="Henrissat B."/>
            <person name="Kohler A."/>
            <person name="Grigoriev I.V."/>
            <person name="Martin F.M."/>
            <person name="Hacquard S."/>
        </authorList>
    </citation>
    <scope>NUCLEOTIDE SEQUENCE</scope>
    <source>
        <strain evidence="1">MPI-CAGE-AT-0021</strain>
    </source>
</reference>
<accession>A0A9P9FKA4</accession>
<dbReference type="Proteomes" id="UP000717696">
    <property type="component" value="Unassembled WGS sequence"/>
</dbReference>
<protein>
    <submittedName>
        <fullName evidence="1">Uncharacterized protein</fullName>
    </submittedName>
</protein>
<proteinExistence type="predicted"/>
<evidence type="ECO:0000313" key="2">
    <source>
        <dbReference type="Proteomes" id="UP000717696"/>
    </source>
</evidence>
<dbReference type="AlphaFoldDB" id="A0A9P9FKA4"/>
<name>A0A9P9FKA4_9HYPO</name>
<dbReference type="OrthoDB" id="5040307at2759"/>
<gene>
    <name evidence="1" type="ORF">B0J13DRAFT_601749</name>
</gene>
<dbReference type="EMBL" id="JAGMUU010000001">
    <property type="protein sequence ID" value="KAH7163204.1"/>
    <property type="molecule type" value="Genomic_DNA"/>
</dbReference>
<sequence length="317" mass="36056">MVQMRRRSVPPGIAPSYDESLTMGDLQALVTSSSSSALSPHTKNVTLLNQADALARMTIELNLRAVCGLAERLEREVRKLVLRTEQDTEFRHNNEKRLTDMMCEIQSVKMHMAATMTGQVNLEGGFKKQQKETAKVMDGFRREVLELKGFMDGLSSQLDQFPNFDDINKDIVVPHTSSRMETRAMRRASKQVAMQPPNQQNTATANIKSRIQEAINSTRRWNRDHKVTPLSDLQFTVNYLNKQSQRDPSMAVLFQRSLQKRIRLRAALTSRKTLPQPRNLEELCRDVVWQDVIDMVQDVLVVNGHRSASLLGRGKGL</sequence>
<evidence type="ECO:0000313" key="1">
    <source>
        <dbReference type="EMBL" id="KAH7163204.1"/>
    </source>
</evidence>
<organism evidence="1 2">
    <name type="scientific">Dactylonectria estremocensis</name>
    <dbReference type="NCBI Taxonomy" id="1079267"/>
    <lineage>
        <taxon>Eukaryota</taxon>
        <taxon>Fungi</taxon>
        <taxon>Dikarya</taxon>
        <taxon>Ascomycota</taxon>
        <taxon>Pezizomycotina</taxon>
        <taxon>Sordariomycetes</taxon>
        <taxon>Hypocreomycetidae</taxon>
        <taxon>Hypocreales</taxon>
        <taxon>Nectriaceae</taxon>
        <taxon>Dactylonectria</taxon>
    </lineage>
</organism>
<keyword evidence="2" id="KW-1185">Reference proteome</keyword>